<name>A0ABQ4WLS1_9ASTR</name>
<evidence type="ECO:0000313" key="3">
    <source>
        <dbReference type="Proteomes" id="UP001151760"/>
    </source>
</evidence>
<reference evidence="2" key="1">
    <citation type="journal article" date="2022" name="Int. J. Mol. Sci.">
        <title>Draft Genome of Tanacetum Coccineum: Genomic Comparison of Closely Related Tanacetum-Family Plants.</title>
        <authorList>
            <person name="Yamashiro T."/>
            <person name="Shiraishi A."/>
            <person name="Nakayama K."/>
            <person name="Satake H."/>
        </authorList>
    </citation>
    <scope>NUCLEOTIDE SEQUENCE</scope>
</reference>
<gene>
    <name evidence="2" type="ORF">Tco_0627174</name>
</gene>
<feature type="compositionally biased region" description="Basic and acidic residues" evidence="1">
    <location>
        <begin position="63"/>
        <end position="79"/>
    </location>
</feature>
<reference evidence="2" key="2">
    <citation type="submission" date="2022-01" db="EMBL/GenBank/DDBJ databases">
        <authorList>
            <person name="Yamashiro T."/>
            <person name="Shiraishi A."/>
            <person name="Satake H."/>
            <person name="Nakayama K."/>
        </authorList>
    </citation>
    <scope>NUCLEOTIDE SEQUENCE</scope>
</reference>
<feature type="region of interest" description="Disordered" evidence="1">
    <location>
        <begin position="191"/>
        <end position="261"/>
    </location>
</feature>
<sequence length="402" mass="45257">MGVCEAEVDFIKIIQDKCYNIHQDLRSVSEKLNEGLSRYPDCKKLNKFLKRFEEDFSKKDLARKDENDDTTGIDKDKNDLPYSDSQIEIDSLASVSDRKSDFEILYRKESGKFDFQSMKNKERNDADVESGKREAKNGNEASSQMDQDSVHPSLNEDDKVGDSSHATGVDCIIEGDAVEFEDVDINEKVEKAKQQIGNEESSSQMDQDSVNPSLNEDDKVGRSSHATGVDSVIKEDVDINEKVEKEKEEIGNEESNSQMDHVSIKTSLNEDEKVVDDSVTTIPDPVTEGTREKLIKNDNVLVDDVLHPIVKCSFEELKMDSLNECDVVILDENKANVQDSVERSEHSLEKEKNKISNEKFRSQSLKDNVGAEAINDNVKDCNLVAGDSQHTLEDKTKEGKFN</sequence>
<keyword evidence="3" id="KW-1185">Reference proteome</keyword>
<evidence type="ECO:0000313" key="2">
    <source>
        <dbReference type="EMBL" id="GJS53812.1"/>
    </source>
</evidence>
<feature type="region of interest" description="Disordered" evidence="1">
    <location>
        <begin position="116"/>
        <end position="166"/>
    </location>
</feature>
<proteinExistence type="predicted"/>
<feature type="region of interest" description="Disordered" evidence="1">
    <location>
        <begin position="63"/>
        <end position="82"/>
    </location>
</feature>
<protein>
    <submittedName>
        <fullName evidence="2">Uncharacterized protein</fullName>
    </submittedName>
</protein>
<organism evidence="2 3">
    <name type="scientific">Tanacetum coccineum</name>
    <dbReference type="NCBI Taxonomy" id="301880"/>
    <lineage>
        <taxon>Eukaryota</taxon>
        <taxon>Viridiplantae</taxon>
        <taxon>Streptophyta</taxon>
        <taxon>Embryophyta</taxon>
        <taxon>Tracheophyta</taxon>
        <taxon>Spermatophyta</taxon>
        <taxon>Magnoliopsida</taxon>
        <taxon>eudicotyledons</taxon>
        <taxon>Gunneridae</taxon>
        <taxon>Pentapetalae</taxon>
        <taxon>asterids</taxon>
        <taxon>campanulids</taxon>
        <taxon>Asterales</taxon>
        <taxon>Asteraceae</taxon>
        <taxon>Asteroideae</taxon>
        <taxon>Anthemideae</taxon>
        <taxon>Anthemidinae</taxon>
        <taxon>Tanacetum</taxon>
    </lineage>
</organism>
<accession>A0ABQ4WLS1</accession>
<comment type="caution">
    <text evidence="2">The sequence shown here is derived from an EMBL/GenBank/DDBJ whole genome shotgun (WGS) entry which is preliminary data.</text>
</comment>
<feature type="compositionally biased region" description="Polar residues" evidence="1">
    <location>
        <begin position="195"/>
        <end position="214"/>
    </location>
</feature>
<feature type="compositionally biased region" description="Basic and acidic residues" evidence="1">
    <location>
        <begin position="119"/>
        <end position="137"/>
    </location>
</feature>
<dbReference type="Proteomes" id="UP001151760">
    <property type="component" value="Unassembled WGS sequence"/>
</dbReference>
<feature type="compositionally biased region" description="Polar residues" evidence="1">
    <location>
        <begin position="139"/>
        <end position="152"/>
    </location>
</feature>
<feature type="compositionally biased region" description="Basic and acidic residues" evidence="1">
    <location>
        <begin position="232"/>
        <end position="250"/>
    </location>
</feature>
<evidence type="ECO:0000256" key="1">
    <source>
        <dbReference type="SAM" id="MobiDB-lite"/>
    </source>
</evidence>
<dbReference type="EMBL" id="BQNB010008751">
    <property type="protein sequence ID" value="GJS53812.1"/>
    <property type="molecule type" value="Genomic_DNA"/>
</dbReference>